<organism evidence="2 3">
    <name type="scientific">Alkalicoccus daliensis</name>
    <dbReference type="NCBI Taxonomy" id="745820"/>
    <lineage>
        <taxon>Bacteria</taxon>
        <taxon>Bacillati</taxon>
        <taxon>Bacillota</taxon>
        <taxon>Bacilli</taxon>
        <taxon>Bacillales</taxon>
        <taxon>Bacillaceae</taxon>
        <taxon>Alkalicoccus</taxon>
    </lineage>
</organism>
<dbReference type="Gene3D" id="3.30.420.40">
    <property type="match status" value="2"/>
</dbReference>
<name>A0A1H0H8W7_9BACI</name>
<dbReference type="OrthoDB" id="9784166at2"/>
<dbReference type="InterPro" id="IPR000905">
    <property type="entry name" value="Gcp-like_dom"/>
</dbReference>
<evidence type="ECO:0000313" key="3">
    <source>
        <dbReference type="Proteomes" id="UP000198778"/>
    </source>
</evidence>
<dbReference type="PANTHER" id="PTHR11735:SF11">
    <property type="entry name" value="TRNA THREONYLCARBAMOYLADENOSINE BIOSYNTHESIS PROTEIN TSAB"/>
    <property type="match status" value="1"/>
</dbReference>
<dbReference type="NCBIfam" id="TIGR03725">
    <property type="entry name" value="T6A_YeaZ"/>
    <property type="match status" value="1"/>
</dbReference>
<dbReference type="InterPro" id="IPR043129">
    <property type="entry name" value="ATPase_NBD"/>
</dbReference>
<evidence type="ECO:0000259" key="1">
    <source>
        <dbReference type="Pfam" id="PF00814"/>
    </source>
</evidence>
<dbReference type="EMBL" id="FNIL01000008">
    <property type="protein sequence ID" value="SDO15656.1"/>
    <property type="molecule type" value="Genomic_DNA"/>
</dbReference>
<dbReference type="InterPro" id="IPR022496">
    <property type="entry name" value="T6A_TsaB"/>
</dbReference>
<dbReference type="CDD" id="cd24032">
    <property type="entry name" value="ASKHA_NBD_TsaB"/>
    <property type="match status" value="1"/>
</dbReference>
<dbReference type="GO" id="GO:0005829">
    <property type="term" value="C:cytosol"/>
    <property type="evidence" value="ECO:0007669"/>
    <property type="project" value="TreeGrafter"/>
</dbReference>
<dbReference type="PANTHER" id="PTHR11735">
    <property type="entry name" value="TRNA N6-ADENOSINE THREONYLCARBAMOYLTRANSFERASE"/>
    <property type="match status" value="1"/>
</dbReference>
<dbReference type="SUPFAM" id="SSF53067">
    <property type="entry name" value="Actin-like ATPase domain"/>
    <property type="match status" value="2"/>
</dbReference>
<dbReference type="GO" id="GO:0002949">
    <property type="term" value="P:tRNA threonylcarbamoyladenosine modification"/>
    <property type="evidence" value="ECO:0007669"/>
    <property type="project" value="InterPro"/>
</dbReference>
<reference evidence="3" key="1">
    <citation type="submission" date="2016-10" db="EMBL/GenBank/DDBJ databases">
        <authorList>
            <person name="Varghese N."/>
            <person name="Submissions S."/>
        </authorList>
    </citation>
    <scope>NUCLEOTIDE SEQUENCE [LARGE SCALE GENOMIC DNA]</scope>
    <source>
        <strain evidence="3">CGMCC 1.10369</strain>
    </source>
</reference>
<gene>
    <name evidence="2" type="ORF">SAMN04488053_1085</name>
</gene>
<dbReference type="Proteomes" id="UP000198778">
    <property type="component" value="Unassembled WGS sequence"/>
</dbReference>
<proteinExistence type="predicted"/>
<dbReference type="STRING" id="745820.SAMN04488053_1085"/>
<accession>A0A1H0H8W7</accession>
<dbReference type="RefSeq" id="WP_090843237.1">
    <property type="nucleotide sequence ID" value="NZ_FNIL01000008.1"/>
</dbReference>
<keyword evidence="3" id="KW-1185">Reference proteome</keyword>
<sequence>MTKILAIDTSTYVMGVALTEGEQLEAEIVTNKKENHSVRLMPAIRSLMDQAGWKPEHLDAIAVAQGPGSYTGVRIGVTTAKSMAWALDIPIIGVSSLEILAQNGVYHNGLVMPFFDARRGQVFTGLYRSENGRMMQVKEDRIVLLEEWLQEVSALEENVLALGPEEDKHREALAAGLGSLLTIPAARDHAARPSALAAAALYQQDKTEVHAFVPEYLRLAEAEAKWREQQMERQQNGR</sequence>
<protein>
    <submittedName>
        <fullName evidence="2">tRNA threonylcarbamoyladenosine biosynthesis protein TsaB</fullName>
    </submittedName>
</protein>
<dbReference type="Pfam" id="PF00814">
    <property type="entry name" value="TsaD"/>
    <property type="match status" value="1"/>
</dbReference>
<evidence type="ECO:0000313" key="2">
    <source>
        <dbReference type="EMBL" id="SDO15656.1"/>
    </source>
</evidence>
<dbReference type="AlphaFoldDB" id="A0A1H0H8W7"/>
<feature type="domain" description="Gcp-like" evidence="1">
    <location>
        <begin position="29"/>
        <end position="226"/>
    </location>
</feature>